<dbReference type="InterPro" id="IPR019619">
    <property type="entry name" value="DUF2490"/>
</dbReference>
<evidence type="ECO:0000256" key="1">
    <source>
        <dbReference type="SAM" id="SignalP"/>
    </source>
</evidence>
<evidence type="ECO:0000313" key="3">
    <source>
        <dbReference type="Proteomes" id="UP001198901"/>
    </source>
</evidence>
<dbReference type="Proteomes" id="UP001198901">
    <property type="component" value="Unassembled WGS sequence"/>
</dbReference>
<dbReference type="EMBL" id="JAIUJR010000001">
    <property type="protein sequence ID" value="MCA0131050.1"/>
    <property type="molecule type" value="Genomic_DNA"/>
</dbReference>
<feature type="signal peptide" evidence="1">
    <location>
        <begin position="1"/>
        <end position="21"/>
    </location>
</feature>
<sequence>MCSTKRLVLLLSIILCYTAYSQEEFEGLGESEFALNHRFNPDYKLNFSIRSRYFMYRNKNFNFENRQLDFIHFSTINFDYYHSLSLGIQFRVRESIDGGSNELRLTQQFNYTKTNESFRFGHRLRLEQRIFDDLTALRLRYRFAIDTPLNGEKLNIGESYFLTAMEALLSLANAIKPQMGHRTTAQIGWLLSEKSKIQIGLEYRFEAFNITTEEKLFLLSSFILKI</sequence>
<dbReference type="Pfam" id="PF10677">
    <property type="entry name" value="DUF2490"/>
    <property type="match status" value="1"/>
</dbReference>
<evidence type="ECO:0000313" key="2">
    <source>
        <dbReference type="EMBL" id="MCA0131050.1"/>
    </source>
</evidence>
<keyword evidence="1" id="KW-0732">Signal</keyword>
<reference evidence="3" key="1">
    <citation type="submission" date="2023-07" db="EMBL/GenBank/DDBJ databases">
        <authorList>
            <person name="Yue Y."/>
        </authorList>
    </citation>
    <scope>NUCLEOTIDE SEQUENCE [LARGE SCALE GENOMIC DNA]</scope>
    <source>
        <strain evidence="3">D23</strain>
    </source>
</reference>
<protein>
    <submittedName>
        <fullName evidence="2">DUF2490 domain-containing protein</fullName>
    </submittedName>
</protein>
<accession>A0ABS7XM22</accession>
<name>A0ABS7XM22_9FLAO</name>
<comment type="caution">
    <text evidence="2">The sequence shown here is derived from an EMBL/GenBank/DDBJ whole genome shotgun (WGS) entry which is preliminary data.</text>
</comment>
<dbReference type="RefSeq" id="WP_224523926.1">
    <property type="nucleotide sequence ID" value="NZ_JAIUJR010000001.1"/>
</dbReference>
<gene>
    <name evidence="2" type="ORF">LBU54_00520</name>
</gene>
<keyword evidence="3" id="KW-1185">Reference proteome</keyword>
<proteinExistence type="predicted"/>
<organism evidence="2 3">
    <name type="scientific">Winogradskyella alexanderae</name>
    <dbReference type="NCBI Taxonomy" id="2877123"/>
    <lineage>
        <taxon>Bacteria</taxon>
        <taxon>Pseudomonadati</taxon>
        <taxon>Bacteroidota</taxon>
        <taxon>Flavobacteriia</taxon>
        <taxon>Flavobacteriales</taxon>
        <taxon>Flavobacteriaceae</taxon>
        <taxon>Winogradskyella</taxon>
    </lineage>
</organism>
<feature type="chain" id="PRO_5045837878" evidence="1">
    <location>
        <begin position="22"/>
        <end position="226"/>
    </location>
</feature>